<evidence type="ECO:0000256" key="5">
    <source>
        <dbReference type="ARBA" id="ARBA00022692"/>
    </source>
</evidence>
<keyword evidence="11" id="KW-0406">Ion transport</keyword>
<dbReference type="Proteomes" id="UP000663877">
    <property type="component" value="Unassembled WGS sequence"/>
</dbReference>
<evidence type="ECO:0000256" key="16">
    <source>
        <dbReference type="SAM" id="Phobius"/>
    </source>
</evidence>
<evidence type="ECO:0000313" key="21">
    <source>
        <dbReference type="Proteomes" id="UP000663832"/>
    </source>
</evidence>
<feature type="compositionally biased region" description="Low complexity" evidence="15">
    <location>
        <begin position="733"/>
        <end position="748"/>
    </location>
</feature>
<feature type="compositionally biased region" description="Low complexity" evidence="15">
    <location>
        <begin position="1246"/>
        <end position="1263"/>
    </location>
</feature>
<protein>
    <submittedName>
        <fullName evidence="19">Uncharacterized protein</fullName>
    </submittedName>
</protein>
<feature type="compositionally biased region" description="Polar residues" evidence="15">
    <location>
        <begin position="1181"/>
        <end position="1201"/>
    </location>
</feature>
<dbReference type="InterPro" id="IPR003938">
    <property type="entry name" value="K_chnl_volt-dep_EAG/ELK/ERG"/>
</dbReference>
<dbReference type="InterPro" id="IPR018490">
    <property type="entry name" value="cNMP-bd_dom_sf"/>
</dbReference>
<dbReference type="Pfam" id="PF00520">
    <property type="entry name" value="Ion_trans"/>
    <property type="match status" value="1"/>
</dbReference>
<organism evidence="19 22">
    <name type="scientific">Adineta steineri</name>
    <dbReference type="NCBI Taxonomy" id="433720"/>
    <lineage>
        <taxon>Eukaryota</taxon>
        <taxon>Metazoa</taxon>
        <taxon>Spiralia</taxon>
        <taxon>Gnathifera</taxon>
        <taxon>Rotifera</taxon>
        <taxon>Eurotatoria</taxon>
        <taxon>Bdelloidea</taxon>
        <taxon>Adinetida</taxon>
        <taxon>Adinetidae</taxon>
        <taxon>Adineta</taxon>
    </lineage>
</organism>
<dbReference type="InterPro" id="IPR014710">
    <property type="entry name" value="RmlC-like_jellyroll"/>
</dbReference>
<dbReference type="InterPro" id="IPR000014">
    <property type="entry name" value="PAS"/>
</dbReference>
<feature type="transmembrane region" description="Helical" evidence="16">
    <location>
        <begin position="456"/>
        <end position="476"/>
    </location>
</feature>
<dbReference type="PRINTS" id="PR01464">
    <property type="entry name" value="EAGCHANNEL"/>
</dbReference>
<dbReference type="SMART" id="SM00086">
    <property type="entry name" value="PAC"/>
    <property type="match status" value="1"/>
</dbReference>
<comment type="subcellular location">
    <subcellularLocation>
        <location evidence="1">Membrane</location>
        <topology evidence="1">Multi-pass membrane protein</topology>
    </subcellularLocation>
</comment>
<dbReference type="InterPro" id="IPR000700">
    <property type="entry name" value="PAS-assoc_C"/>
</dbReference>
<dbReference type="Gene3D" id="3.30.450.20">
    <property type="entry name" value="PAS domain"/>
    <property type="match status" value="1"/>
</dbReference>
<comment type="caution">
    <text evidence="19">The sequence shown here is derived from an EMBL/GenBank/DDBJ whole genome shotgun (WGS) entry which is preliminary data.</text>
</comment>
<dbReference type="EMBL" id="CAJNOM010001058">
    <property type="protein sequence ID" value="CAF1589169.1"/>
    <property type="molecule type" value="Genomic_DNA"/>
</dbReference>
<evidence type="ECO:0000259" key="17">
    <source>
        <dbReference type="PROSITE" id="PS50042"/>
    </source>
</evidence>
<dbReference type="GO" id="GO:0005249">
    <property type="term" value="F:voltage-gated potassium channel activity"/>
    <property type="evidence" value="ECO:0007669"/>
    <property type="project" value="InterPro"/>
</dbReference>
<dbReference type="InterPro" id="IPR000595">
    <property type="entry name" value="cNMP-bd_dom"/>
</dbReference>
<dbReference type="GO" id="GO:0008076">
    <property type="term" value="C:voltage-gated potassium channel complex"/>
    <property type="evidence" value="ECO:0007669"/>
    <property type="project" value="TreeGrafter"/>
</dbReference>
<dbReference type="Proteomes" id="UP000663832">
    <property type="component" value="Unassembled WGS sequence"/>
</dbReference>
<feature type="region of interest" description="Disordered" evidence="15">
    <location>
        <begin position="814"/>
        <end position="889"/>
    </location>
</feature>
<evidence type="ECO:0000256" key="15">
    <source>
        <dbReference type="SAM" id="MobiDB-lite"/>
    </source>
</evidence>
<feature type="region of interest" description="Disordered" evidence="15">
    <location>
        <begin position="729"/>
        <end position="758"/>
    </location>
</feature>
<feature type="compositionally biased region" description="Polar residues" evidence="15">
    <location>
        <begin position="865"/>
        <end position="876"/>
    </location>
</feature>
<reference evidence="19" key="1">
    <citation type="submission" date="2021-02" db="EMBL/GenBank/DDBJ databases">
        <authorList>
            <person name="Nowell W R."/>
        </authorList>
    </citation>
    <scope>NUCLEOTIDE SEQUENCE</scope>
</reference>
<dbReference type="Gene3D" id="1.10.287.70">
    <property type="match status" value="1"/>
</dbReference>
<feature type="transmembrane region" description="Helical" evidence="16">
    <location>
        <begin position="431"/>
        <end position="449"/>
    </location>
</feature>
<evidence type="ECO:0000256" key="2">
    <source>
        <dbReference type="ARBA" id="ARBA00022448"/>
    </source>
</evidence>
<evidence type="ECO:0000256" key="14">
    <source>
        <dbReference type="ARBA" id="ARBA00023303"/>
    </source>
</evidence>
<dbReference type="CDD" id="cd00038">
    <property type="entry name" value="CAP_ED"/>
    <property type="match status" value="1"/>
</dbReference>
<evidence type="ECO:0000256" key="1">
    <source>
        <dbReference type="ARBA" id="ARBA00004141"/>
    </source>
</evidence>
<keyword evidence="3" id="KW-0633">Potassium transport</keyword>
<evidence type="ECO:0000256" key="13">
    <source>
        <dbReference type="ARBA" id="ARBA00023180"/>
    </source>
</evidence>
<keyword evidence="5 16" id="KW-0812">Transmembrane</keyword>
<dbReference type="OrthoDB" id="447251at2759"/>
<evidence type="ECO:0000256" key="10">
    <source>
        <dbReference type="ARBA" id="ARBA00022989"/>
    </source>
</evidence>
<keyword evidence="6" id="KW-0631">Potassium channel</keyword>
<dbReference type="InterPro" id="IPR005821">
    <property type="entry name" value="Ion_trans_dom"/>
</dbReference>
<dbReference type="InterPro" id="IPR003949">
    <property type="entry name" value="K_chnl_volt-dep_EAG"/>
</dbReference>
<keyword evidence="4" id="KW-0597">Phosphoprotein</keyword>
<dbReference type="GO" id="GO:0005516">
    <property type="term" value="F:calmodulin binding"/>
    <property type="evidence" value="ECO:0007669"/>
    <property type="project" value="UniProtKB-KW"/>
</dbReference>
<evidence type="ECO:0000256" key="3">
    <source>
        <dbReference type="ARBA" id="ARBA00022538"/>
    </source>
</evidence>
<dbReference type="InterPro" id="IPR035965">
    <property type="entry name" value="PAS-like_dom_sf"/>
</dbReference>
<evidence type="ECO:0000313" key="22">
    <source>
        <dbReference type="Proteomes" id="UP000663877"/>
    </source>
</evidence>
<keyword evidence="7" id="KW-0112">Calmodulin-binding</keyword>
<feature type="domain" description="PAC" evidence="18">
    <location>
        <begin position="93"/>
        <end position="145"/>
    </location>
</feature>
<feature type="compositionally biased region" description="Polar residues" evidence="15">
    <location>
        <begin position="815"/>
        <end position="836"/>
    </location>
</feature>
<dbReference type="PROSITE" id="PS50113">
    <property type="entry name" value="PAC"/>
    <property type="match status" value="1"/>
</dbReference>
<evidence type="ECO:0000313" key="19">
    <source>
        <dbReference type="EMBL" id="CAF1329985.1"/>
    </source>
</evidence>
<dbReference type="PROSITE" id="PS50042">
    <property type="entry name" value="CNMP_BINDING_3"/>
    <property type="match status" value="1"/>
</dbReference>
<feature type="domain" description="Cyclic nucleotide-binding" evidence="17">
    <location>
        <begin position="582"/>
        <end position="661"/>
    </location>
</feature>
<dbReference type="PANTHER" id="PTHR10217">
    <property type="entry name" value="VOLTAGE AND LIGAND GATED POTASSIUM CHANNEL"/>
    <property type="match status" value="1"/>
</dbReference>
<dbReference type="SUPFAM" id="SSF51206">
    <property type="entry name" value="cAMP-binding domain-like"/>
    <property type="match status" value="1"/>
</dbReference>
<feature type="region of interest" description="Disordered" evidence="15">
    <location>
        <begin position="917"/>
        <end position="942"/>
    </location>
</feature>
<evidence type="ECO:0000256" key="11">
    <source>
        <dbReference type="ARBA" id="ARBA00023065"/>
    </source>
</evidence>
<dbReference type="FunFam" id="1.10.287.70:FF:000084">
    <property type="entry name" value="Potassium voltage-gated channel protein eag"/>
    <property type="match status" value="1"/>
</dbReference>
<dbReference type="InterPro" id="IPR001610">
    <property type="entry name" value="PAC"/>
</dbReference>
<keyword evidence="12 16" id="KW-0472">Membrane</keyword>
<dbReference type="PANTHER" id="PTHR10217:SF435">
    <property type="entry name" value="POTASSIUM VOLTAGE-GATED CHANNEL PROTEIN EAG"/>
    <property type="match status" value="1"/>
</dbReference>
<feature type="transmembrane region" description="Helical" evidence="16">
    <location>
        <begin position="254"/>
        <end position="274"/>
    </location>
</feature>
<evidence type="ECO:0000256" key="6">
    <source>
        <dbReference type="ARBA" id="ARBA00022826"/>
    </source>
</evidence>
<keyword evidence="14" id="KW-0407">Ion channel</keyword>
<dbReference type="FunFam" id="3.30.450.20:FF:000009">
    <property type="entry name" value="Potassium voltage-gated channel subfamily H member 1"/>
    <property type="match status" value="1"/>
</dbReference>
<feature type="compositionally biased region" description="Low complexity" evidence="15">
    <location>
        <begin position="1221"/>
        <end position="1235"/>
    </location>
</feature>
<evidence type="ECO:0000256" key="4">
    <source>
        <dbReference type="ARBA" id="ARBA00022553"/>
    </source>
</evidence>
<dbReference type="Gene3D" id="1.10.1200.260">
    <property type="match status" value="1"/>
</dbReference>
<name>A0A815FUP6_9BILA</name>
<dbReference type="EMBL" id="CAJNOI010000688">
    <property type="protein sequence ID" value="CAF1329985.1"/>
    <property type="molecule type" value="Genomic_DNA"/>
</dbReference>
<gene>
    <name evidence="19" type="ORF">BJG266_LOCUS33826</name>
    <name evidence="20" type="ORF">QVE165_LOCUS51014</name>
</gene>
<evidence type="ECO:0000256" key="9">
    <source>
        <dbReference type="ARBA" id="ARBA00022958"/>
    </source>
</evidence>
<dbReference type="FunFam" id="2.60.120.10:FF:000009">
    <property type="entry name" value="Potassium voltage-gated channel subfamily H member 1"/>
    <property type="match status" value="1"/>
</dbReference>
<evidence type="ECO:0000313" key="20">
    <source>
        <dbReference type="EMBL" id="CAF1589169.1"/>
    </source>
</evidence>
<feature type="transmembrane region" description="Helical" evidence="16">
    <location>
        <begin position="222"/>
        <end position="242"/>
    </location>
</feature>
<sequence length="1298" mass="144684">MPGSRRGLVAPQNTFLESIIRKCSGAHNAFILSNAQIVDYPIVYSNDGFTKLSGCLRTDLMNKSSTCNFMYGELTNAETQTKIRDALENCHIEQVEVLLYKKNKTPIWVFMQIAPITNERDTVVLYLCTFTDITALKQPIETDETKTGFSKFARIAKSVTRNRSILMNFAAPNTKSISIDPTKPSQLPNLLNLSAEVLPSYRQEAPSTPPHIILHYCTFKTVWDWVILLLTFYTSLLVPYHAAFKSKSLDDVPLLVIDSIVDVIFFIDIILNFHTTYVHTKSGEVISDPKRIRKTYLKSWFVIDLLACLPYDVFNAFQEAEERYGSIFSALKVLRLLRLGRVFRKLDNYLEYGAAVLLLLICVFVLVAHWFACVWYTIGFQEGRGGPGKRMEYSWLVKMDRELQFACIDSYGNLTAYESNGTCRKAAYVTALYYTMSSLTSIGFGNVAANSDNEKIFTCVMMLIGSLLYATIFGNVTTIFTQMYSATARYHDMLSSIREFMRLHGMPNQLNERIMDYVVSTWAMTKGIDATKVLNYCPKDMRADICVHMNRSVFNEHPAFRLASDGCLRALAVHFHINHSAPGDMLYHCGESLDMLCFIVSGSLEVIQDDEVLAILSPNDVFGDDFWSKNRDSVGQSAANVRALTYCNIHQIRRERLLEVLDFYHPFSISFARNMVLTYNLRHRVIFRKIADVKRERELAEIRKNEGLDQLGSDHPVRKLISKFRKISQENRAATQTNPATQTPPQTTGNSPAQPTKPPLIMQAAVQSLTTDSTDSSPTVPINLSLAQHLQLPLPLIAKTRDNKLETISERIETQESQVSQITSVHQSPPLQSAPKSSKWKWLKTGSNGTEVDSSPKKTVPDNKPLQQSTNPFDSNLTDDDIRGQTIDGNENRLSIPLSLFIPRSAHRDSIKILDEGSNNQKQLDDSHSDINAAFGPRRSISSSPYSDHHLLSSLIEIKNDLSAEVRVLTRRMTHIDEQISQIFNILSPLHSSVVSNPAPAISNITQSSSPQPLLSRISSQSSPIRPSVLLLTTTTSSATNYTDAKSSPVFEAPSFYSDISAKTQFFDANQSSSSISDIQDVSLKSKTNDQSLTKQTSDTDSIVLSIPPPPSIINRSANAPFISLGISATPRGSVSNKIAPAAISSSSLSSVDAKQTFSASFRPISNTRYNPGRSPKLKTRSQQSRSTMKHQQQQPVQSTIVELEPPIQKDTTDKSVPLLSMSSSTTATTTKSGSYGFRRFMLGGSSTDKATTSSSTLLYPPTSDDDHPMSPNSSGNDDDDYRPLTSSSNRHHRHTPL</sequence>
<keyword evidence="13" id="KW-0325">Glycoprotein</keyword>
<dbReference type="Pfam" id="PF13426">
    <property type="entry name" value="PAS_9"/>
    <property type="match status" value="1"/>
</dbReference>
<dbReference type="GO" id="GO:0042391">
    <property type="term" value="P:regulation of membrane potential"/>
    <property type="evidence" value="ECO:0007669"/>
    <property type="project" value="TreeGrafter"/>
</dbReference>
<keyword evidence="10 16" id="KW-1133">Transmembrane helix</keyword>
<dbReference type="InterPro" id="IPR050818">
    <property type="entry name" value="KCNH_animal-type"/>
</dbReference>
<evidence type="ECO:0000256" key="8">
    <source>
        <dbReference type="ARBA" id="ARBA00022882"/>
    </source>
</evidence>
<dbReference type="SMART" id="SM00100">
    <property type="entry name" value="cNMP"/>
    <property type="match status" value="1"/>
</dbReference>
<feature type="region of interest" description="Disordered" evidence="15">
    <location>
        <begin position="1163"/>
        <end position="1298"/>
    </location>
</feature>
<dbReference type="Pfam" id="PF00027">
    <property type="entry name" value="cNMP_binding"/>
    <property type="match status" value="1"/>
</dbReference>
<keyword evidence="8" id="KW-0851">Voltage-gated channel</keyword>
<dbReference type="SUPFAM" id="SSF81324">
    <property type="entry name" value="Voltage-gated potassium channels"/>
    <property type="match status" value="1"/>
</dbReference>
<keyword evidence="9" id="KW-0630">Potassium</keyword>
<evidence type="ECO:0000259" key="18">
    <source>
        <dbReference type="PROSITE" id="PS50113"/>
    </source>
</evidence>
<proteinExistence type="predicted"/>
<dbReference type="CDD" id="cd00130">
    <property type="entry name" value="PAS"/>
    <property type="match status" value="1"/>
</dbReference>
<dbReference type="Gene3D" id="2.60.120.10">
    <property type="entry name" value="Jelly Rolls"/>
    <property type="match status" value="1"/>
</dbReference>
<dbReference type="SUPFAM" id="SSF55785">
    <property type="entry name" value="PYP-like sensor domain (PAS domain)"/>
    <property type="match status" value="1"/>
</dbReference>
<accession>A0A815FUP6</accession>
<keyword evidence="2" id="KW-0813">Transport</keyword>
<feature type="transmembrane region" description="Helical" evidence="16">
    <location>
        <begin position="352"/>
        <end position="378"/>
    </location>
</feature>
<keyword evidence="21" id="KW-1185">Reference proteome</keyword>
<dbReference type="FunFam" id="1.10.1200.260:FF:000003">
    <property type="entry name" value="Potassium voltage-gated channel subfamily H member 1"/>
    <property type="match status" value="1"/>
</dbReference>
<dbReference type="PRINTS" id="PR01463">
    <property type="entry name" value="EAGCHANLFMLY"/>
</dbReference>
<evidence type="ECO:0000256" key="7">
    <source>
        <dbReference type="ARBA" id="ARBA00022860"/>
    </source>
</evidence>
<evidence type="ECO:0000256" key="12">
    <source>
        <dbReference type="ARBA" id="ARBA00023136"/>
    </source>
</evidence>